<evidence type="ECO:0000256" key="4">
    <source>
        <dbReference type="ARBA" id="ARBA00012483"/>
    </source>
</evidence>
<evidence type="ECO:0000256" key="3">
    <source>
        <dbReference type="ARBA" id="ARBA00010258"/>
    </source>
</evidence>
<feature type="region of interest" description="Disordered" evidence="16">
    <location>
        <begin position="271"/>
        <end position="327"/>
    </location>
</feature>
<evidence type="ECO:0000256" key="1">
    <source>
        <dbReference type="ARBA" id="ARBA00000900"/>
    </source>
</evidence>
<proteinExistence type="inferred from homology"/>
<dbReference type="EMBL" id="ML119107">
    <property type="protein sequence ID" value="RPB17043.1"/>
    <property type="molecule type" value="Genomic_DNA"/>
</dbReference>
<dbReference type="Gene3D" id="3.30.40.10">
    <property type="entry name" value="Zinc/RING finger domain, C3HC4 (zinc finger)"/>
    <property type="match status" value="1"/>
</dbReference>
<keyword evidence="6 15" id="KW-0808">Transferase</keyword>
<comment type="similarity">
    <text evidence="3 15">Belongs to the NSE1 family.</text>
</comment>
<evidence type="ECO:0000256" key="5">
    <source>
        <dbReference type="ARBA" id="ARBA00019422"/>
    </source>
</evidence>
<keyword evidence="19" id="KW-1185">Reference proteome</keyword>
<comment type="catalytic activity">
    <reaction evidence="1 15">
        <text>S-ubiquitinyl-[E2 ubiquitin-conjugating enzyme]-L-cysteine + [acceptor protein]-L-lysine = [E2 ubiquitin-conjugating enzyme]-L-cysteine + N(6)-ubiquitinyl-[acceptor protein]-L-lysine.</text>
        <dbReference type="EC" id="2.3.2.27"/>
    </reaction>
</comment>
<keyword evidence="12 15" id="KW-0233">DNA recombination</keyword>
<evidence type="ECO:0000256" key="14">
    <source>
        <dbReference type="ARBA" id="ARBA00023242"/>
    </source>
</evidence>
<evidence type="ECO:0000313" key="18">
    <source>
        <dbReference type="EMBL" id="RPB17043.1"/>
    </source>
</evidence>
<dbReference type="GO" id="GO:0030915">
    <property type="term" value="C:Smc5-Smc6 complex"/>
    <property type="evidence" value="ECO:0007669"/>
    <property type="project" value="UniProtKB-UniRule"/>
</dbReference>
<dbReference type="Proteomes" id="UP000277580">
    <property type="component" value="Unassembled WGS sequence"/>
</dbReference>
<dbReference type="PANTHER" id="PTHR20973:SF0">
    <property type="entry name" value="NON-STRUCTURAL MAINTENANCE OF CHROMOSOMES ELEMENT 1 HOMOLOG"/>
    <property type="match status" value="1"/>
</dbReference>
<reference evidence="18 19" key="1">
    <citation type="journal article" date="2018" name="Nat. Ecol. Evol.">
        <title>Pezizomycetes genomes reveal the molecular basis of ectomycorrhizal truffle lifestyle.</title>
        <authorList>
            <person name="Murat C."/>
            <person name="Payen T."/>
            <person name="Noel B."/>
            <person name="Kuo A."/>
            <person name="Morin E."/>
            <person name="Chen J."/>
            <person name="Kohler A."/>
            <person name="Krizsan K."/>
            <person name="Balestrini R."/>
            <person name="Da Silva C."/>
            <person name="Montanini B."/>
            <person name="Hainaut M."/>
            <person name="Levati E."/>
            <person name="Barry K.W."/>
            <person name="Belfiori B."/>
            <person name="Cichocki N."/>
            <person name="Clum A."/>
            <person name="Dockter R.B."/>
            <person name="Fauchery L."/>
            <person name="Guy J."/>
            <person name="Iotti M."/>
            <person name="Le Tacon F."/>
            <person name="Lindquist E.A."/>
            <person name="Lipzen A."/>
            <person name="Malagnac F."/>
            <person name="Mello A."/>
            <person name="Molinier V."/>
            <person name="Miyauchi S."/>
            <person name="Poulain J."/>
            <person name="Riccioni C."/>
            <person name="Rubini A."/>
            <person name="Sitrit Y."/>
            <person name="Splivallo R."/>
            <person name="Traeger S."/>
            <person name="Wang M."/>
            <person name="Zifcakova L."/>
            <person name="Wipf D."/>
            <person name="Zambonelli A."/>
            <person name="Paolocci F."/>
            <person name="Nowrousian M."/>
            <person name="Ottonello S."/>
            <person name="Baldrian P."/>
            <person name="Spatafora J.W."/>
            <person name="Henrissat B."/>
            <person name="Nagy L.G."/>
            <person name="Aury J.M."/>
            <person name="Wincker P."/>
            <person name="Grigoriev I.V."/>
            <person name="Bonfante P."/>
            <person name="Martin F.M."/>
        </authorList>
    </citation>
    <scope>NUCLEOTIDE SEQUENCE [LARGE SCALE GENOMIC DNA]</scope>
    <source>
        <strain evidence="18 19">CCBAS932</strain>
    </source>
</reference>
<dbReference type="InterPro" id="IPR036388">
    <property type="entry name" value="WH-like_DNA-bd_sf"/>
</dbReference>
<feature type="compositionally biased region" description="Acidic residues" evidence="16">
    <location>
        <begin position="313"/>
        <end position="327"/>
    </location>
</feature>
<dbReference type="OrthoDB" id="185455at2759"/>
<dbReference type="InterPro" id="IPR013083">
    <property type="entry name" value="Znf_RING/FYVE/PHD"/>
</dbReference>
<dbReference type="Pfam" id="PF07574">
    <property type="entry name" value="SMC_Nse1"/>
    <property type="match status" value="1"/>
</dbReference>
<feature type="compositionally biased region" description="Low complexity" evidence="16">
    <location>
        <begin position="278"/>
        <end position="293"/>
    </location>
</feature>
<protein>
    <recommendedName>
        <fullName evidence="5 15">Non-structural maintenance of chromosomes element 1 homolog</fullName>
        <ecNumber evidence="4 15">2.3.2.27</ecNumber>
    </recommendedName>
</protein>
<dbReference type="InterPro" id="IPR014857">
    <property type="entry name" value="Nse1_RING_C4HC3-type"/>
</dbReference>
<dbReference type="EC" id="2.3.2.27" evidence="4 15"/>
<evidence type="ECO:0000256" key="13">
    <source>
        <dbReference type="ARBA" id="ARBA00023204"/>
    </source>
</evidence>
<evidence type="ECO:0000256" key="15">
    <source>
        <dbReference type="RuleBase" id="RU368018"/>
    </source>
</evidence>
<dbReference type="InterPro" id="IPR011513">
    <property type="entry name" value="Nse1"/>
</dbReference>
<dbReference type="GO" id="GO:0005634">
    <property type="term" value="C:nucleus"/>
    <property type="evidence" value="ECO:0007669"/>
    <property type="project" value="UniProtKB-SubCell"/>
</dbReference>
<dbReference type="GO" id="GO:0000724">
    <property type="term" value="P:double-strand break repair via homologous recombination"/>
    <property type="evidence" value="ECO:0007669"/>
    <property type="project" value="TreeGrafter"/>
</dbReference>
<dbReference type="PANTHER" id="PTHR20973">
    <property type="entry name" value="NON-SMC ELEMENT 1-RELATED"/>
    <property type="match status" value="1"/>
</dbReference>
<evidence type="ECO:0000256" key="8">
    <source>
        <dbReference type="ARBA" id="ARBA00022763"/>
    </source>
</evidence>
<keyword evidence="13 15" id="KW-0234">DNA repair</keyword>
<organism evidence="18 19">
    <name type="scientific">Morchella conica CCBAS932</name>
    <dbReference type="NCBI Taxonomy" id="1392247"/>
    <lineage>
        <taxon>Eukaryota</taxon>
        <taxon>Fungi</taxon>
        <taxon>Dikarya</taxon>
        <taxon>Ascomycota</taxon>
        <taxon>Pezizomycotina</taxon>
        <taxon>Pezizomycetes</taxon>
        <taxon>Pezizales</taxon>
        <taxon>Morchellaceae</taxon>
        <taxon>Morchella</taxon>
    </lineage>
</organism>
<name>A0A3N4L2I4_9PEZI</name>
<keyword evidence="7 15" id="KW-0479">Metal-binding</keyword>
<dbReference type="STRING" id="1392247.A0A3N4L2I4"/>
<evidence type="ECO:0000256" key="16">
    <source>
        <dbReference type="SAM" id="MobiDB-lite"/>
    </source>
</evidence>
<dbReference type="GO" id="GO:0061630">
    <property type="term" value="F:ubiquitin protein ligase activity"/>
    <property type="evidence" value="ECO:0007669"/>
    <property type="project" value="UniProtKB-EC"/>
</dbReference>
<dbReference type="AlphaFoldDB" id="A0A3N4L2I4"/>
<comment type="subcellular location">
    <subcellularLocation>
        <location evidence="2 15">Nucleus</location>
    </subcellularLocation>
</comment>
<gene>
    <name evidence="18" type="ORF">P167DRAFT_480116</name>
</gene>
<comment type="function">
    <text evidence="15">Acts in a DNA repair pathway for removal of UV-induced DNA damage that is distinct from classical nucleotide excision repair and in repair of ionizing radiation damage. Functions in homologous recombination repair of DNA double strand breaks and in recovery of stalled replication forks.</text>
</comment>
<dbReference type="SUPFAM" id="SSF57850">
    <property type="entry name" value="RING/U-box"/>
    <property type="match status" value="1"/>
</dbReference>
<evidence type="ECO:0000256" key="12">
    <source>
        <dbReference type="ARBA" id="ARBA00023172"/>
    </source>
</evidence>
<evidence type="ECO:0000256" key="10">
    <source>
        <dbReference type="ARBA" id="ARBA00022786"/>
    </source>
</evidence>
<keyword evidence="9 15" id="KW-0863">Zinc-finger</keyword>
<dbReference type="Gene3D" id="3.90.1150.220">
    <property type="match status" value="1"/>
</dbReference>
<evidence type="ECO:0000256" key="9">
    <source>
        <dbReference type="ARBA" id="ARBA00022771"/>
    </source>
</evidence>
<dbReference type="FunCoup" id="A0A3N4L2I4">
    <property type="interactions" value="129"/>
</dbReference>
<keyword evidence="8 15" id="KW-0227">DNA damage</keyword>
<dbReference type="Pfam" id="PF08746">
    <property type="entry name" value="zf-RING-like"/>
    <property type="match status" value="1"/>
</dbReference>
<keyword evidence="11 15" id="KW-0862">Zinc</keyword>
<evidence type="ECO:0000259" key="17">
    <source>
        <dbReference type="Pfam" id="PF08746"/>
    </source>
</evidence>
<keyword evidence="10 15" id="KW-0833">Ubl conjugation pathway</keyword>
<dbReference type="Gene3D" id="1.10.10.10">
    <property type="entry name" value="Winged helix-like DNA-binding domain superfamily/Winged helix DNA-binding domain"/>
    <property type="match status" value="1"/>
</dbReference>
<evidence type="ECO:0000256" key="7">
    <source>
        <dbReference type="ARBA" id="ARBA00022723"/>
    </source>
</evidence>
<sequence length="327" mass="35965">MSHRVLTLNDIKPILLAILNADGGEHEAALEDITDRIIASYVTTANTAIHDYDLEIRSTLDQRDRTRIYALVNTASDELTQLATTHSADEIAFFKRVLDYMFDTNNTPAAEIMAVSDFDALRLNKNPHAAEGTQSQSQAQSGLTKIQAEEALAGFVEEGWLERSEAGWFSLTSRALMELASYLTQTYNVAADESDSDEGGGTRSGAVVERIKQCYGCKEIITVGLRCQTRACNFRLHDSCANQYYRAQRGEKECPTCGAAWTGRDLVGEGAAARRRQSGAGPANRRQSGASSRGARRSTLTQVRLAPRRVQEDVQEEEDMDAEGESE</sequence>
<dbReference type="InParanoid" id="A0A3N4L2I4"/>
<evidence type="ECO:0000313" key="19">
    <source>
        <dbReference type="Proteomes" id="UP000277580"/>
    </source>
</evidence>
<evidence type="ECO:0000256" key="6">
    <source>
        <dbReference type="ARBA" id="ARBA00022679"/>
    </source>
</evidence>
<feature type="domain" description="Non-structural maintenance of chromosomes element 1 RING C4HC3-type" evidence="17">
    <location>
        <begin position="214"/>
        <end position="257"/>
    </location>
</feature>
<evidence type="ECO:0000256" key="2">
    <source>
        <dbReference type="ARBA" id="ARBA00004123"/>
    </source>
</evidence>
<comment type="subunit">
    <text evidence="15">Component of the Smc5-Smc6 complex.</text>
</comment>
<dbReference type="GO" id="GO:0008270">
    <property type="term" value="F:zinc ion binding"/>
    <property type="evidence" value="ECO:0007669"/>
    <property type="project" value="UniProtKB-KW"/>
</dbReference>
<evidence type="ECO:0000256" key="11">
    <source>
        <dbReference type="ARBA" id="ARBA00022833"/>
    </source>
</evidence>
<accession>A0A3N4L2I4</accession>
<keyword evidence="14 15" id="KW-0539">Nucleus</keyword>